<dbReference type="Pfam" id="PF11374">
    <property type="entry name" value="DUF3176"/>
    <property type="match status" value="1"/>
</dbReference>
<feature type="compositionally biased region" description="Basic and acidic residues" evidence="1">
    <location>
        <begin position="418"/>
        <end position="427"/>
    </location>
</feature>
<gene>
    <name evidence="3" type="ORF">PG997_013841</name>
</gene>
<keyword evidence="2" id="KW-0472">Membrane</keyword>
<dbReference type="PANTHER" id="PTHR35394">
    <property type="entry name" value="DUF3176 DOMAIN-CONTAINING PROTEIN"/>
    <property type="match status" value="1"/>
</dbReference>
<dbReference type="InterPro" id="IPR021514">
    <property type="entry name" value="DUF3176"/>
</dbReference>
<feature type="region of interest" description="Disordered" evidence="1">
    <location>
        <begin position="408"/>
        <end position="427"/>
    </location>
</feature>
<organism evidence="3 4">
    <name type="scientific">Apiospora hydei</name>
    <dbReference type="NCBI Taxonomy" id="1337664"/>
    <lineage>
        <taxon>Eukaryota</taxon>
        <taxon>Fungi</taxon>
        <taxon>Dikarya</taxon>
        <taxon>Ascomycota</taxon>
        <taxon>Pezizomycotina</taxon>
        <taxon>Sordariomycetes</taxon>
        <taxon>Xylariomycetidae</taxon>
        <taxon>Amphisphaeriales</taxon>
        <taxon>Apiosporaceae</taxon>
        <taxon>Apiospora</taxon>
    </lineage>
</organism>
<dbReference type="PANTHER" id="PTHR35394:SF5">
    <property type="entry name" value="DUF3176 DOMAIN-CONTAINING PROTEIN"/>
    <property type="match status" value="1"/>
</dbReference>
<sequence>MSYHHLNRLHPSSSGGDTALSGTVSERSEPRRATGLWADWKWELLLLLLSVLSLVATAVTLYRLSGNSLESWGGFFLGPNTVVSILAAISKASLAFAVSSCVAQAKWNWYRRGRDHLLIFERFEEASKGPWGSVRLLGTIWVRHWSALGALIIITLLAYEPFMQTIITQYGVLDVDHSGAQAATGRCLRLDSGRVSFDGAGGGGYVSIENGTETFNCGVPDPPRSQPDFGMTAAVYNGFQSVLEKQKLNATHIGSQRFEYMAMDKENGSYFDNMCSSANYFTISLYNYTAFSAGIIGMANHDGIRNNASYDICMLNNTVTYLTTRSTKNISRSFSVADTSTTATFALFQGLRASDPYTQGQEEWQRSQPTAFECQLSFCAKLSSSRYENGQVVEQVLDSWSQPVPDSYRPLHCPGDQRTGDSRFSERNPFERDDFQVAIPAAEGSKKYGLPREGLKFNVSQAAVLSMVDWFEHTFGSSKMIYPAIALNSSVGIAEVLFNSSSSSSNNGSGNNLDGVSSVFAAVADSLSIWMRDAALTSDTGRDTNPPHVGTMKRWAIHYGVRWPFLVLPLLLEATGVLHVCFTIRETKRLGVAAWKDSALATLVYGLDGEENRALLKEADAQGQMDRAARKMRVGMVGGGSIVHVPELEPDELLEDNVPLTDTRGW</sequence>
<feature type="transmembrane region" description="Helical" evidence="2">
    <location>
        <begin position="140"/>
        <end position="159"/>
    </location>
</feature>
<evidence type="ECO:0000256" key="1">
    <source>
        <dbReference type="SAM" id="MobiDB-lite"/>
    </source>
</evidence>
<reference evidence="3 4" key="1">
    <citation type="submission" date="2023-01" db="EMBL/GenBank/DDBJ databases">
        <title>Analysis of 21 Apiospora genomes using comparative genomics revels a genus with tremendous synthesis potential of carbohydrate active enzymes and secondary metabolites.</title>
        <authorList>
            <person name="Sorensen T."/>
        </authorList>
    </citation>
    <scope>NUCLEOTIDE SEQUENCE [LARGE SCALE GENOMIC DNA]</scope>
    <source>
        <strain evidence="3 4">CBS 114990</strain>
    </source>
</reference>
<dbReference type="Proteomes" id="UP001433268">
    <property type="component" value="Unassembled WGS sequence"/>
</dbReference>
<keyword evidence="2" id="KW-0812">Transmembrane</keyword>
<feature type="transmembrane region" description="Helical" evidence="2">
    <location>
        <begin position="82"/>
        <end position="103"/>
    </location>
</feature>
<evidence type="ECO:0000313" key="3">
    <source>
        <dbReference type="EMBL" id="KAK8067094.1"/>
    </source>
</evidence>
<dbReference type="GeneID" id="92051215"/>
<dbReference type="RefSeq" id="XP_066663847.1">
    <property type="nucleotide sequence ID" value="XM_066818155.1"/>
</dbReference>
<protein>
    <submittedName>
        <fullName evidence="3">Uncharacterized protein</fullName>
    </submittedName>
</protein>
<proteinExistence type="predicted"/>
<accession>A0ABR1V7C1</accession>
<dbReference type="EMBL" id="JAQQWN010000009">
    <property type="protein sequence ID" value="KAK8067094.1"/>
    <property type="molecule type" value="Genomic_DNA"/>
</dbReference>
<evidence type="ECO:0000256" key="2">
    <source>
        <dbReference type="SAM" id="Phobius"/>
    </source>
</evidence>
<feature type="compositionally biased region" description="Polar residues" evidence="1">
    <location>
        <begin position="10"/>
        <end position="25"/>
    </location>
</feature>
<name>A0ABR1V7C1_9PEZI</name>
<keyword evidence="4" id="KW-1185">Reference proteome</keyword>
<keyword evidence="2" id="KW-1133">Transmembrane helix</keyword>
<comment type="caution">
    <text evidence="3">The sequence shown here is derived from an EMBL/GenBank/DDBJ whole genome shotgun (WGS) entry which is preliminary data.</text>
</comment>
<feature type="transmembrane region" description="Helical" evidence="2">
    <location>
        <begin position="44"/>
        <end position="62"/>
    </location>
</feature>
<feature type="region of interest" description="Disordered" evidence="1">
    <location>
        <begin position="1"/>
        <end position="26"/>
    </location>
</feature>
<evidence type="ECO:0000313" key="4">
    <source>
        <dbReference type="Proteomes" id="UP001433268"/>
    </source>
</evidence>